<evidence type="ECO:0000256" key="5">
    <source>
        <dbReference type="ARBA" id="ARBA00023180"/>
    </source>
</evidence>
<evidence type="ECO:0000256" key="2">
    <source>
        <dbReference type="ARBA" id="ARBA00022801"/>
    </source>
</evidence>
<name>A0ABY6K1X1_9ARAC</name>
<dbReference type="Pfam" id="PF17771">
    <property type="entry name" value="ADAMTS_CR_2"/>
    <property type="match status" value="1"/>
</dbReference>
<keyword evidence="5" id="KW-0325">Glycoprotein</keyword>
<organism evidence="7 8">
    <name type="scientific">Cordylochernes scorpioides</name>
    <dbReference type="NCBI Taxonomy" id="51811"/>
    <lineage>
        <taxon>Eukaryota</taxon>
        <taxon>Metazoa</taxon>
        <taxon>Ecdysozoa</taxon>
        <taxon>Arthropoda</taxon>
        <taxon>Chelicerata</taxon>
        <taxon>Arachnida</taxon>
        <taxon>Pseudoscorpiones</taxon>
        <taxon>Cheliferoidea</taxon>
        <taxon>Chernetidae</taxon>
        <taxon>Cordylochernes</taxon>
    </lineage>
</organism>
<evidence type="ECO:0000256" key="1">
    <source>
        <dbReference type="ARBA" id="ARBA00022723"/>
    </source>
</evidence>
<dbReference type="Proteomes" id="UP001235939">
    <property type="component" value="Chromosome 02"/>
</dbReference>
<keyword evidence="3" id="KW-0862">Zinc</keyword>
<evidence type="ECO:0000256" key="3">
    <source>
        <dbReference type="ARBA" id="ARBA00022833"/>
    </source>
</evidence>
<reference evidence="7 8" key="1">
    <citation type="submission" date="2022-01" db="EMBL/GenBank/DDBJ databases">
        <title>A chromosomal length assembly of Cordylochernes scorpioides.</title>
        <authorList>
            <person name="Zeh D."/>
            <person name="Zeh J."/>
        </authorList>
    </citation>
    <scope>NUCLEOTIDE SEQUENCE [LARGE SCALE GENOMIC DNA]</scope>
    <source>
        <strain evidence="7">IN4F17</strain>
        <tissue evidence="7">Whole Body</tissue>
    </source>
</reference>
<keyword evidence="2" id="KW-0378">Hydrolase</keyword>
<dbReference type="EMBL" id="CP092864">
    <property type="protein sequence ID" value="UYV62793.1"/>
    <property type="molecule type" value="Genomic_DNA"/>
</dbReference>
<gene>
    <name evidence="7" type="ORF">LAZ67_2001965</name>
</gene>
<evidence type="ECO:0000313" key="7">
    <source>
        <dbReference type="EMBL" id="UYV62793.1"/>
    </source>
</evidence>
<proteinExistence type="predicted"/>
<dbReference type="Gene3D" id="3.40.1620.60">
    <property type="match status" value="1"/>
</dbReference>
<accession>A0ABY6K1X1</accession>
<keyword evidence="8" id="KW-1185">Reference proteome</keyword>
<protein>
    <recommendedName>
        <fullName evidence="6">ADAMTS cysteine-rich domain-containing protein</fullName>
    </recommendedName>
</protein>
<keyword evidence="1" id="KW-0479">Metal-binding</keyword>
<evidence type="ECO:0000259" key="6">
    <source>
        <dbReference type="Pfam" id="PF17771"/>
    </source>
</evidence>
<evidence type="ECO:0000256" key="4">
    <source>
        <dbReference type="ARBA" id="ARBA00023157"/>
    </source>
</evidence>
<sequence>MCSGETAGCLFNYPQDNQLLSRHLPGSTMTLDEQCQKDRGTQACFKDARVCAQLFCYDTASGYCVSYRPAAEGSNCGDGQVSWQHSCDFHYYENLFLKCK</sequence>
<feature type="domain" description="ADAMTS cysteine-rich" evidence="6">
    <location>
        <begin position="25"/>
        <end position="87"/>
    </location>
</feature>
<keyword evidence="4" id="KW-1015">Disulfide bond</keyword>
<evidence type="ECO:0000313" key="8">
    <source>
        <dbReference type="Proteomes" id="UP001235939"/>
    </source>
</evidence>
<dbReference type="InterPro" id="IPR041645">
    <property type="entry name" value="ADAMTS_CR_2"/>
</dbReference>